<dbReference type="InterPro" id="IPR058790">
    <property type="entry name" value="BSH_CusB"/>
</dbReference>
<evidence type="ECO:0000259" key="6">
    <source>
        <dbReference type="Pfam" id="PF25975"/>
    </source>
</evidence>
<comment type="similarity">
    <text evidence="1">Belongs to the membrane fusion protein (MFP) (TC 8.A.1) family.</text>
</comment>
<keyword evidence="3" id="KW-0732">Signal</keyword>
<evidence type="ECO:0000256" key="2">
    <source>
        <dbReference type="ARBA" id="ARBA00022448"/>
    </source>
</evidence>
<dbReference type="Proteomes" id="UP001209535">
    <property type="component" value="Unassembled WGS sequence"/>
</dbReference>
<dbReference type="EMBL" id="JAOVQO010000009">
    <property type="protein sequence ID" value="MCU9848602.1"/>
    <property type="molecule type" value="Genomic_DNA"/>
</dbReference>
<dbReference type="Pfam" id="PF25975">
    <property type="entry name" value="CzcB_C"/>
    <property type="match status" value="1"/>
</dbReference>
<protein>
    <submittedName>
        <fullName evidence="7">Efflux RND transporter periplasmic adaptor subunit</fullName>
    </submittedName>
</protein>
<organism evidence="7 8">
    <name type="scientific">Albidovulum salinarum</name>
    <dbReference type="NCBI Taxonomy" id="2984153"/>
    <lineage>
        <taxon>Bacteria</taxon>
        <taxon>Pseudomonadati</taxon>
        <taxon>Pseudomonadota</taxon>
        <taxon>Alphaproteobacteria</taxon>
        <taxon>Rhodobacterales</taxon>
        <taxon>Paracoccaceae</taxon>
        <taxon>Albidovulum</taxon>
    </lineage>
</organism>
<dbReference type="NCBIfam" id="TIGR01730">
    <property type="entry name" value="RND_mfp"/>
    <property type="match status" value="1"/>
</dbReference>
<dbReference type="Gene3D" id="2.40.30.170">
    <property type="match status" value="1"/>
</dbReference>
<proteinExistence type="inferred from homology"/>
<name>A0ABT2X6G9_9RHOB</name>
<keyword evidence="8" id="KW-1185">Reference proteome</keyword>
<dbReference type="InterPro" id="IPR058792">
    <property type="entry name" value="Beta-barrel_RND_2"/>
</dbReference>
<reference evidence="7 8" key="1">
    <citation type="submission" date="2022-10" db="EMBL/GenBank/DDBJ databases">
        <title>Defluviimonas sp. nov., isolated from ocean surface sediments.</title>
        <authorList>
            <person name="He W."/>
            <person name="Wang L."/>
            <person name="Zhang D.-F."/>
        </authorList>
    </citation>
    <scope>NUCLEOTIDE SEQUENCE [LARGE SCALE GENOMIC DNA]</scope>
    <source>
        <strain evidence="7 8">WL0024</strain>
    </source>
</reference>
<evidence type="ECO:0000259" key="4">
    <source>
        <dbReference type="Pfam" id="PF25919"/>
    </source>
</evidence>
<feature type="domain" description="CzcB-like C-terminal circularly permuted SH3-like" evidence="6">
    <location>
        <begin position="350"/>
        <end position="410"/>
    </location>
</feature>
<feature type="domain" description="CusB-like beta-barrel" evidence="5">
    <location>
        <begin position="267"/>
        <end position="343"/>
    </location>
</feature>
<dbReference type="InterPro" id="IPR006143">
    <property type="entry name" value="RND_pump_MFP"/>
</dbReference>
<dbReference type="PANTHER" id="PTHR30097:SF15">
    <property type="entry name" value="CATION EFFLUX SYSTEM PROTEIN CUSB"/>
    <property type="match status" value="1"/>
</dbReference>
<dbReference type="RefSeq" id="WP_263336105.1">
    <property type="nucleotide sequence ID" value="NZ_JAOVQO010000009.1"/>
</dbReference>
<evidence type="ECO:0000313" key="8">
    <source>
        <dbReference type="Proteomes" id="UP001209535"/>
    </source>
</evidence>
<sequence>MKAARNVLLASVLAGAAGWAGITAGQQAAPAASTPHAHSGAEAAGGLDGQDAMAMPVAAGTAASDTRRILYYRNPMGLPDTSPVPKKDPMGMDYIPVYEGEVDDAGTIRVSPGKLQRTGVRTTQAIRGPLAMTVRAPGIVRLDERRLTVVALRADAFLETVADVTTGATVRRGTPLAMLYSPEVTAAAALFVSDLRDGGGRAEGSRRRLENLGVPVGQIDAIAADRRAQVSIALTAPRSGVVLERLAVEGMMAKAGEPLFRIADTSQVWVMADVPEAALSGVARGAEALVSLRGLPGEALTARVSEIYPEVDLQTRTARVRIDLPNPDGRFLINMYAEVEIAAGDGAAVVQVPDSAVIDTGDRQVVIRDMGEGRFAAQEVVPGRRGNGMVEIRDGLAEGTRVVTTATFLLDADSNLNAALAALSGAEAGQ</sequence>
<comment type="caution">
    <text evidence="7">The sequence shown here is derived from an EMBL/GenBank/DDBJ whole genome shotgun (WGS) entry which is preliminary data.</text>
</comment>
<gene>
    <name evidence="7" type="ORF">OEZ60_11325</name>
</gene>
<dbReference type="Pfam" id="PF25919">
    <property type="entry name" value="BSH_CusB"/>
    <property type="match status" value="1"/>
</dbReference>
<evidence type="ECO:0000256" key="3">
    <source>
        <dbReference type="SAM" id="SignalP"/>
    </source>
</evidence>
<dbReference type="PANTHER" id="PTHR30097">
    <property type="entry name" value="CATION EFFLUX SYSTEM PROTEIN CUSB"/>
    <property type="match status" value="1"/>
</dbReference>
<dbReference type="Pfam" id="PF25954">
    <property type="entry name" value="Beta-barrel_RND_2"/>
    <property type="match status" value="1"/>
</dbReference>
<dbReference type="InterPro" id="IPR051909">
    <property type="entry name" value="MFP_Cation_Efflux"/>
</dbReference>
<feature type="chain" id="PRO_5046546936" evidence="3">
    <location>
        <begin position="29"/>
        <end position="430"/>
    </location>
</feature>
<feature type="signal peptide" evidence="3">
    <location>
        <begin position="1"/>
        <end position="28"/>
    </location>
</feature>
<feature type="domain" description="CusB-like barrel-sandwich hybrid" evidence="4">
    <location>
        <begin position="148"/>
        <end position="263"/>
    </location>
</feature>
<dbReference type="Gene3D" id="2.40.420.20">
    <property type="match status" value="1"/>
</dbReference>
<evidence type="ECO:0000313" key="7">
    <source>
        <dbReference type="EMBL" id="MCU9848602.1"/>
    </source>
</evidence>
<dbReference type="InterPro" id="IPR058649">
    <property type="entry name" value="CzcB_C"/>
</dbReference>
<accession>A0ABT2X6G9</accession>
<dbReference type="SUPFAM" id="SSF111369">
    <property type="entry name" value="HlyD-like secretion proteins"/>
    <property type="match status" value="1"/>
</dbReference>
<evidence type="ECO:0000256" key="1">
    <source>
        <dbReference type="ARBA" id="ARBA00009477"/>
    </source>
</evidence>
<evidence type="ECO:0000259" key="5">
    <source>
        <dbReference type="Pfam" id="PF25954"/>
    </source>
</evidence>
<keyword evidence="2" id="KW-0813">Transport</keyword>